<name>A0A843TXM9_COLES</name>
<dbReference type="Proteomes" id="UP000652761">
    <property type="component" value="Unassembled WGS sequence"/>
</dbReference>
<dbReference type="InterPro" id="IPR017853">
    <property type="entry name" value="GH"/>
</dbReference>
<comment type="caution">
    <text evidence="1">The sequence shown here is derived from an EMBL/GenBank/DDBJ whole genome shotgun (WGS) entry which is preliminary data.</text>
</comment>
<sequence length="175" mass="19731">AVKPHYLALSGQSEPDQGIQLILMESSGYGLVLADPDLVWPKLSVTYYCDNCRWAEWNGKYRDDIRRFIKGDSGMKGNFATRISGSSDLYQMNKRKPFHSINFVIAHDGFSLYDLVSYNVKHNEDNGEGGNDGCNDNFSWNCGHEGFLFMIMFKSLFYDMSKHLLTSLGSATLAS</sequence>
<keyword evidence="2" id="KW-1185">Reference proteome</keyword>
<protein>
    <submittedName>
        <fullName evidence="1">Uncharacterized protein</fullName>
    </submittedName>
</protein>
<organism evidence="1 2">
    <name type="scientific">Colocasia esculenta</name>
    <name type="common">Wild taro</name>
    <name type="synonym">Arum esculentum</name>
    <dbReference type="NCBI Taxonomy" id="4460"/>
    <lineage>
        <taxon>Eukaryota</taxon>
        <taxon>Viridiplantae</taxon>
        <taxon>Streptophyta</taxon>
        <taxon>Embryophyta</taxon>
        <taxon>Tracheophyta</taxon>
        <taxon>Spermatophyta</taxon>
        <taxon>Magnoliopsida</taxon>
        <taxon>Liliopsida</taxon>
        <taxon>Araceae</taxon>
        <taxon>Aroideae</taxon>
        <taxon>Colocasieae</taxon>
        <taxon>Colocasia</taxon>
    </lineage>
</organism>
<reference evidence="1" key="1">
    <citation type="submission" date="2017-07" db="EMBL/GenBank/DDBJ databases">
        <title>Taro Niue Genome Assembly and Annotation.</title>
        <authorList>
            <person name="Atibalentja N."/>
            <person name="Keating K."/>
            <person name="Fields C.J."/>
        </authorList>
    </citation>
    <scope>NUCLEOTIDE SEQUENCE</scope>
    <source>
        <strain evidence="1">Niue_2</strain>
        <tissue evidence="1">Leaf</tissue>
    </source>
</reference>
<dbReference type="EMBL" id="NMUH01000191">
    <property type="protein sequence ID" value="MQL74084.1"/>
    <property type="molecule type" value="Genomic_DNA"/>
</dbReference>
<dbReference type="OrthoDB" id="204980at2759"/>
<feature type="non-terminal residue" evidence="1">
    <location>
        <position position="1"/>
    </location>
</feature>
<accession>A0A843TXM9</accession>
<dbReference type="PANTHER" id="PTHR43002">
    <property type="entry name" value="GLYCOGEN DEBRANCHING ENZYME"/>
    <property type="match status" value="1"/>
</dbReference>
<evidence type="ECO:0000313" key="2">
    <source>
        <dbReference type="Proteomes" id="UP000652761"/>
    </source>
</evidence>
<dbReference type="SUPFAM" id="SSF51445">
    <property type="entry name" value="(Trans)glycosidases"/>
    <property type="match status" value="1"/>
</dbReference>
<gene>
    <name evidence="1" type="ORF">Taro_006435</name>
</gene>
<dbReference type="AlphaFoldDB" id="A0A843TXM9"/>
<evidence type="ECO:0000313" key="1">
    <source>
        <dbReference type="EMBL" id="MQL74084.1"/>
    </source>
</evidence>
<dbReference type="Gene3D" id="3.20.20.80">
    <property type="entry name" value="Glycosidases"/>
    <property type="match status" value="1"/>
</dbReference>
<proteinExistence type="predicted"/>